<dbReference type="SUPFAM" id="SSF51294">
    <property type="entry name" value="Hedgehog/intein (Hint) domain"/>
    <property type="match status" value="1"/>
</dbReference>
<dbReference type="NCBIfam" id="TIGR03696">
    <property type="entry name" value="Rhs_assc_core"/>
    <property type="match status" value="1"/>
</dbReference>
<dbReference type="Proteomes" id="UP000612585">
    <property type="component" value="Unassembled WGS sequence"/>
</dbReference>
<dbReference type="InterPro" id="IPR022385">
    <property type="entry name" value="Rhs_assc_core"/>
</dbReference>
<organism evidence="5 6">
    <name type="scientific">Virgisporangium aurantiacum</name>
    <dbReference type="NCBI Taxonomy" id="175570"/>
    <lineage>
        <taxon>Bacteria</taxon>
        <taxon>Bacillati</taxon>
        <taxon>Actinomycetota</taxon>
        <taxon>Actinomycetes</taxon>
        <taxon>Micromonosporales</taxon>
        <taxon>Micromonosporaceae</taxon>
        <taxon>Virgisporangium</taxon>
    </lineage>
</organism>
<feature type="domain" description="Hint" evidence="4">
    <location>
        <begin position="1978"/>
        <end position="2083"/>
    </location>
</feature>
<evidence type="ECO:0000256" key="2">
    <source>
        <dbReference type="SAM" id="MobiDB-lite"/>
    </source>
</evidence>
<keyword evidence="1" id="KW-0677">Repeat</keyword>
<name>A0A8J4E6L2_9ACTN</name>
<feature type="chain" id="PRO_5035277121" description="Hint domain-containing protein" evidence="3">
    <location>
        <begin position="32"/>
        <end position="2222"/>
    </location>
</feature>
<dbReference type="Pfam" id="PF07591">
    <property type="entry name" value="PT-HINT"/>
    <property type="match status" value="1"/>
</dbReference>
<accession>A0A8J4E6L2</accession>
<sequence>MRVRWIRRLAAGLVPVVCATLVQAVALPAAAAEGRRLKPQTDARVPVRDAVPTPYAADPAEAAAARHAPAAVWPGPGDAVVDVAAETTADTAVRAGKLPVRLASGAADQASMSVRVQVLDGAKTARGSRPEMLVRVGRADGAATSATVSVSVDISGFRSAYGADFGNRLRLVALPECALSTPDSTACLGTPLAARNTGSALTAVAAIGDASEPAALLAVQAGPAGSTGDFKATDLAPSGKWTAGGSSGDFGWTYPLRVPPALNGPAPELALSYSAQSVDGRTAASNNQPSWVGEGFNLGVGYIERSYRACSDDTGNGANNTTKTGDQCWATDNATLSLNGQTVELIRDDKTGAYRPRVENGSRIEHLFGGGDGDDDRDDNGEYWRVTTVDGVQYWFGRNRLPGWAAGKPETRSVWTVPVYGNHPGEPCHAATFAGSSCYQAWRWNLDHVVDTHGNSASYWYQKERNNYAREANATKLGKYTRGGWLERIDYGTRTEAEFGTAPMQVSLATADRCLANCGTRNGTTWPDTPWDLECTGTPCLTGSPTFWSARRLSKVTTHVLVNGAHQQVESWTLNHTFPDPGDNTRAGLWLASISHSGHVGSTLTLPDVSFTGVQKHNRVDSGTDQLPPMNWWRLSSIRNETGGEIGITYAAAQCTDGMTMPAAHENTLRCFPTVWTPTGWADPKTDWFHKYVVAQVTENDHVGGAPLTDTRYEYVGDAAWHYNDDDGLTLDKYKTWSEYRGYATVRVTKGKSGEQVVAESRYFRGMHGDKQPTGTRSVQITDSLGGTEDDLDALAGMTREETNYNGSSPHETLINDPWTSAATATRTAGGTTVTARYSRIGATHHRTTLDAGRAARVRTMATSFDAYGLPLRVNDLGDEATPTDDECAVTTYSRNTDAWYMSAISRSESYALSCDKTATAESQILADARFWFDGQGHGAPPTKGDLTRTESIKSWSGGKTTYLTVSRSAYDAYGRATETWDTRDNKATNAYTPATGAAPTSMTTTDPMSHTVVTEYSPAWGSTTATVDANGNRTDVRYDPLGKVTGVWHPGRNRADPADVAYEYRISRAGTWVKATELTPNGGTRSAYAVYDGLLRERQTQSPSPQSGARIVTDTFYDSVGRAYKANASYPVAGAPSGTIVNPDEGSVPGQRLTLFDGASRPVADISRSFGGERWRTGTYYAGDRIDVTPPVGGTATSTLIDARDRKTELRQYLGAKPVGEFDATRYTYRTKDQLTSVVDPAGNRWSWQYDVRGRQTVSDDPDRGQTVFTYNDHDERVSATDARSRTLTYTYDAIGRKTGLAEGGTTLATWTYDTAPGGRGLPATSTRWVGRNAYTTTVTGYNARSQPVGTVITIPAGEGALGRSYEFATTYKVDGSVSTVTSPGAGDQSLPETVGIDYDALGQPTALKRGTNDTYVENAAYTTLGELAVLTMARATTGKFIEIGATFEAGTRRLTRTEVIRENAPSSVADVSYTYDDAGNTTRIADTPAGGAADVQCFTTDHLRRMTAAWTPTSGDCKAAPTVGGLGGAAPYWQSWSYDKVGNRTGQVDHRATGDVTTTYATPAAGTGKPHAVTGRTAATNGVATTTGYTYDNAGNMTTRPVASGQQTLEWDAEGLLTGVTDPAGRTSYLYDADGNRLIRRDPTGTTLYLPGMELRLAANSVTCTRFYTFAGSTIAQRSATAVTWLVPDHQGTANIAVDTSDKQAVSRRRQLPFGEPRGAPQPWANERGFVGGTADPTGTVHLGAREYDPGIGRFTSVDPVLDPADPQQMHGYAYANNSPISYSDSNGMRACGPDGVLCGYAGYNKSLGTPQQYQRERFTFRVLEPLRRHLATIKKKLSGVTTRKLKNGSTFTTVNDGHKVSYFVNEIELEPNEIPDPYDFAVQYDEAYAASNAEDSVLRSLRAMSMACLKSKRGCSTALHSALGAATGAYISRTFYDCGEVCQAYTNGILMTAVMGAGRFAAVRIPALKNLTCMVNSFDPDTPVLMADGTTRPIKDVRTGDGVLAADPETGETGYRPVVATIVGTGDKHLVRLTIDTDGDRGDATGTIVATDKHPFWLPQPGRWVDAGEIVAGQALQTASGATVRVTANEAWTASTRVVNLTVADIHTYYAVAGDTPILVHNNGPFCGTPFGRKTPGGRPFHGTDYSLDEMVQFAYGHSGAGNPAMGRPSLGQIETTLRNAGPVRIGNQNAASFDYKGVRVIVNYDLPWKSTTYFTGGN</sequence>
<keyword evidence="6" id="KW-1185">Reference proteome</keyword>
<dbReference type="Pfam" id="PF25023">
    <property type="entry name" value="TEN_YD-shell"/>
    <property type="match status" value="1"/>
</dbReference>
<evidence type="ECO:0000259" key="4">
    <source>
        <dbReference type="SMART" id="SM00306"/>
    </source>
</evidence>
<feature type="region of interest" description="Disordered" evidence="2">
    <location>
        <begin position="988"/>
        <end position="1007"/>
    </location>
</feature>
<evidence type="ECO:0000256" key="3">
    <source>
        <dbReference type="SAM" id="SignalP"/>
    </source>
</evidence>
<dbReference type="CDD" id="cd00081">
    <property type="entry name" value="Hint"/>
    <property type="match status" value="1"/>
</dbReference>
<comment type="caution">
    <text evidence="5">The sequence shown here is derived from an EMBL/GenBank/DDBJ whole genome shotgun (WGS) entry which is preliminary data.</text>
</comment>
<dbReference type="InterPro" id="IPR003587">
    <property type="entry name" value="Hint_dom_N"/>
</dbReference>
<dbReference type="InterPro" id="IPR050708">
    <property type="entry name" value="T6SS_VgrG/RHS"/>
</dbReference>
<evidence type="ECO:0000313" key="6">
    <source>
        <dbReference type="Proteomes" id="UP000612585"/>
    </source>
</evidence>
<evidence type="ECO:0000313" key="5">
    <source>
        <dbReference type="EMBL" id="GIJ64210.1"/>
    </source>
</evidence>
<dbReference type="Gene3D" id="2.180.10.10">
    <property type="entry name" value="RHS repeat-associated core"/>
    <property type="match status" value="2"/>
</dbReference>
<protein>
    <recommendedName>
        <fullName evidence="4">Hint domain-containing protein</fullName>
    </recommendedName>
</protein>
<dbReference type="InterPro" id="IPR036844">
    <property type="entry name" value="Hint_dom_sf"/>
</dbReference>
<evidence type="ECO:0000256" key="1">
    <source>
        <dbReference type="ARBA" id="ARBA00022737"/>
    </source>
</evidence>
<dbReference type="Gene3D" id="2.170.16.10">
    <property type="entry name" value="Hedgehog/Intein (Hint) domain"/>
    <property type="match status" value="1"/>
</dbReference>
<reference evidence="5" key="1">
    <citation type="submission" date="2021-01" db="EMBL/GenBank/DDBJ databases">
        <title>Whole genome shotgun sequence of Virgisporangium aurantiacum NBRC 16421.</title>
        <authorList>
            <person name="Komaki H."/>
            <person name="Tamura T."/>
        </authorList>
    </citation>
    <scope>NUCLEOTIDE SEQUENCE</scope>
    <source>
        <strain evidence="5">NBRC 16421</strain>
    </source>
</reference>
<dbReference type="PANTHER" id="PTHR32305:SF17">
    <property type="entry name" value="TRNA NUCLEASE WAPA"/>
    <property type="match status" value="1"/>
</dbReference>
<dbReference type="InterPro" id="IPR056823">
    <property type="entry name" value="TEN-like_YD-shell"/>
</dbReference>
<gene>
    <name evidence="5" type="ORF">Vau01_117260</name>
</gene>
<dbReference type="PANTHER" id="PTHR32305">
    <property type="match status" value="1"/>
</dbReference>
<feature type="signal peptide" evidence="3">
    <location>
        <begin position="1"/>
        <end position="31"/>
    </location>
</feature>
<dbReference type="Pfam" id="PF05593">
    <property type="entry name" value="RHS_repeat"/>
    <property type="match status" value="1"/>
</dbReference>
<dbReference type="InterPro" id="IPR031325">
    <property type="entry name" value="RHS_repeat"/>
</dbReference>
<dbReference type="EMBL" id="BOPG01000111">
    <property type="protein sequence ID" value="GIJ64210.1"/>
    <property type="molecule type" value="Genomic_DNA"/>
</dbReference>
<keyword evidence="3" id="KW-0732">Signal</keyword>
<proteinExistence type="predicted"/>
<dbReference type="RefSeq" id="WP_204012300.1">
    <property type="nucleotide sequence ID" value="NZ_BOPG01000111.1"/>
</dbReference>
<dbReference type="NCBIfam" id="TIGR01643">
    <property type="entry name" value="YD_repeat_2x"/>
    <property type="match status" value="2"/>
</dbReference>
<dbReference type="InterPro" id="IPR006530">
    <property type="entry name" value="YD"/>
</dbReference>
<dbReference type="SMART" id="SM00306">
    <property type="entry name" value="HintN"/>
    <property type="match status" value="1"/>
</dbReference>